<evidence type="ECO:0008006" key="3">
    <source>
        <dbReference type="Google" id="ProtNLM"/>
    </source>
</evidence>
<dbReference type="RefSeq" id="WP_378298093.1">
    <property type="nucleotide sequence ID" value="NZ_JBHULX010000013.1"/>
</dbReference>
<dbReference type="Proteomes" id="UP001597459">
    <property type="component" value="Unassembled WGS sequence"/>
</dbReference>
<evidence type="ECO:0000313" key="1">
    <source>
        <dbReference type="EMBL" id="MFD2591015.1"/>
    </source>
</evidence>
<protein>
    <recommendedName>
        <fullName evidence="3">Transcriptional regulator</fullName>
    </recommendedName>
</protein>
<comment type="caution">
    <text evidence="1">The sequence shown here is derived from an EMBL/GenBank/DDBJ whole genome shotgun (WGS) entry which is preliminary data.</text>
</comment>
<evidence type="ECO:0000313" key="2">
    <source>
        <dbReference type="Proteomes" id="UP001597459"/>
    </source>
</evidence>
<sequence>MNNYKNYDSYLSKKRASLSAEKYLKFLNTQEAEIKSEIKIGKSKLRIDKIYKPNPLLLEAFKKIEEEKNKI</sequence>
<name>A0ABW5N980_9FLAO</name>
<keyword evidence="2" id="KW-1185">Reference proteome</keyword>
<accession>A0ABW5N980</accession>
<dbReference type="EMBL" id="JBHULX010000013">
    <property type="protein sequence ID" value="MFD2591015.1"/>
    <property type="molecule type" value="Genomic_DNA"/>
</dbReference>
<proteinExistence type="predicted"/>
<organism evidence="1 2">
    <name type="scientific">Aquimarina hainanensis</name>
    <dbReference type="NCBI Taxonomy" id="1578017"/>
    <lineage>
        <taxon>Bacteria</taxon>
        <taxon>Pseudomonadati</taxon>
        <taxon>Bacteroidota</taxon>
        <taxon>Flavobacteriia</taxon>
        <taxon>Flavobacteriales</taxon>
        <taxon>Flavobacteriaceae</taxon>
        <taxon>Aquimarina</taxon>
    </lineage>
</organism>
<reference evidence="2" key="1">
    <citation type="journal article" date="2019" name="Int. J. Syst. Evol. Microbiol.">
        <title>The Global Catalogue of Microorganisms (GCM) 10K type strain sequencing project: providing services to taxonomists for standard genome sequencing and annotation.</title>
        <authorList>
            <consortium name="The Broad Institute Genomics Platform"/>
            <consortium name="The Broad Institute Genome Sequencing Center for Infectious Disease"/>
            <person name="Wu L."/>
            <person name="Ma J."/>
        </authorList>
    </citation>
    <scope>NUCLEOTIDE SEQUENCE [LARGE SCALE GENOMIC DNA]</scope>
    <source>
        <strain evidence="2">KCTC 42423</strain>
    </source>
</reference>
<gene>
    <name evidence="1" type="ORF">ACFSTE_09245</name>
</gene>